<comment type="caution">
    <text evidence="2">The sequence shown here is derived from an EMBL/GenBank/DDBJ whole genome shotgun (WGS) entry which is preliminary data.</text>
</comment>
<sequence length="49" mass="5235">MNKEETRKPLVFSGEHVSGRDVNGSSLMPMLVVGLVLIAVGYAGVMVFV</sequence>
<dbReference type="Proteomes" id="UP000295351">
    <property type="component" value="Unassembled WGS sequence"/>
</dbReference>
<keyword evidence="1" id="KW-1133">Transmembrane helix</keyword>
<dbReference type="AlphaFoldDB" id="A0A4V2RI99"/>
<organism evidence="2 3">
    <name type="scientific">Shinella granuli</name>
    <dbReference type="NCBI Taxonomy" id="323621"/>
    <lineage>
        <taxon>Bacteria</taxon>
        <taxon>Pseudomonadati</taxon>
        <taxon>Pseudomonadota</taxon>
        <taxon>Alphaproteobacteria</taxon>
        <taxon>Hyphomicrobiales</taxon>
        <taxon>Rhizobiaceae</taxon>
        <taxon>Shinella</taxon>
    </lineage>
</organism>
<evidence type="ECO:0000313" key="3">
    <source>
        <dbReference type="Proteomes" id="UP000295351"/>
    </source>
</evidence>
<proteinExistence type="predicted"/>
<keyword evidence="1" id="KW-0472">Membrane</keyword>
<dbReference type="RefSeq" id="WP_162853089.1">
    <property type="nucleotide sequence ID" value="NZ_BAABEI010000007.1"/>
</dbReference>
<protein>
    <submittedName>
        <fullName evidence="2">Uncharacterized protein</fullName>
    </submittedName>
</protein>
<evidence type="ECO:0000313" key="2">
    <source>
        <dbReference type="EMBL" id="TCN43440.1"/>
    </source>
</evidence>
<reference evidence="2 3" key="1">
    <citation type="submission" date="2019-03" db="EMBL/GenBank/DDBJ databases">
        <title>Genomic Encyclopedia of Type Strains, Phase IV (KMG-IV): sequencing the most valuable type-strain genomes for metagenomic binning, comparative biology and taxonomic classification.</title>
        <authorList>
            <person name="Goeker M."/>
        </authorList>
    </citation>
    <scope>NUCLEOTIDE SEQUENCE [LARGE SCALE GENOMIC DNA]</scope>
    <source>
        <strain evidence="2 3">DSM 18401</strain>
    </source>
</reference>
<dbReference type="EMBL" id="SLVX01000010">
    <property type="protein sequence ID" value="TCN43440.1"/>
    <property type="molecule type" value="Genomic_DNA"/>
</dbReference>
<feature type="transmembrane region" description="Helical" evidence="1">
    <location>
        <begin position="27"/>
        <end position="48"/>
    </location>
</feature>
<evidence type="ECO:0000256" key="1">
    <source>
        <dbReference type="SAM" id="Phobius"/>
    </source>
</evidence>
<accession>A0A4V2RI99</accession>
<name>A0A4V2RI99_SHIGR</name>
<gene>
    <name evidence="2" type="ORF">EV665_11036</name>
</gene>
<keyword evidence="3" id="KW-1185">Reference proteome</keyword>
<keyword evidence="1" id="KW-0812">Transmembrane</keyword>